<dbReference type="PANTHER" id="PTHR46797:SF1">
    <property type="entry name" value="METHYLPHOSPHONATE SYNTHASE"/>
    <property type="match status" value="1"/>
</dbReference>
<dbReference type="InterPro" id="IPR001387">
    <property type="entry name" value="Cro/C1-type_HTH"/>
</dbReference>
<dbReference type="PANTHER" id="PTHR46797">
    <property type="entry name" value="HTH-TYPE TRANSCRIPTIONAL REGULATOR"/>
    <property type="match status" value="1"/>
</dbReference>
<evidence type="ECO:0000259" key="2">
    <source>
        <dbReference type="PROSITE" id="PS50943"/>
    </source>
</evidence>
<evidence type="ECO:0000313" key="3">
    <source>
        <dbReference type="EMBL" id="RGB69300.1"/>
    </source>
</evidence>
<dbReference type="InterPro" id="IPR010982">
    <property type="entry name" value="Lambda_DNA-bd_dom_sf"/>
</dbReference>
<dbReference type="GO" id="GO:0005829">
    <property type="term" value="C:cytosol"/>
    <property type="evidence" value="ECO:0007669"/>
    <property type="project" value="TreeGrafter"/>
</dbReference>
<dbReference type="AlphaFoldDB" id="A0A3E2T4M6"/>
<accession>A0A3E2T4M6</accession>
<sequence length="155" mass="17578">MYILLKVFAATCTLFRESTCCFEDERYAVAKSKGKSRSTQVRSKLAIQVGERIRKTRKQEGLSIENFALRCDIHPSYVGHIERGMQNPTLSTLERISQGLGISMEDLFKDIDTPINVENAAIRHLSQVISELSPEQTQQLLQIVDSVMAIKNEYL</sequence>
<dbReference type="EMBL" id="QVEQ01000013">
    <property type="protein sequence ID" value="RGB69300.1"/>
    <property type="molecule type" value="Genomic_DNA"/>
</dbReference>
<keyword evidence="1" id="KW-0238">DNA-binding</keyword>
<dbReference type="SMART" id="SM00530">
    <property type="entry name" value="HTH_XRE"/>
    <property type="match status" value="1"/>
</dbReference>
<name>A0A3E2T4M6_9FIRM</name>
<dbReference type="GO" id="GO:0003677">
    <property type="term" value="F:DNA binding"/>
    <property type="evidence" value="ECO:0007669"/>
    <property type="project" value="UniProtKB-KW"/>
</dbReference>
<dbReference type="InterPro" id="IPR050807">
    <property type="entry name" value="TransReg_Diox_bact_type"/>
</dbReference>
<organism evidence="3 4">
    <name type="scientific">Faecalibacterium prausnitzii</name>
    <dbReference type="NCBI Taxonomy" id="853"/>
    <lineage>
        <taxon>Bacteria</taxon>
        <taxon>Bacillati</taxon>
        <taxon>Bacillota</taxon>
        <taxon>Clostridia</taxon>
        <taxon>Eubacteriales</taxon>
        <taxon>Oscillospiraceae</taxon>
        <taxon>Faecalibacterium</taxon>
    </lineage>
</organism>
<dbReference type="Proteomes" id="UP000261140">
    <property type="component" value="Unassembled WGS sequence"/>
</dbReference>
<dbReference type="GO" id="GO:0003700">
    <property type="term" value="F:DNA-binding transcription factor activity"/>
    <property type="evidence" value="ECO:0007669"/>
    <property type="project" value="TreeGrafter"/>
</dbReference>
<protein>
    <submittedName>
        <fullName evidence="3">XRE family transcriptional regulator</fullName>
    </submittedName>
</protein>
<dbReference type="CDD" id="cd00093">
    <property type="entry name" value="HTH_XRE"/>
    <property type="match status" value="1"/>
</dbReference>
<gene>
    <name evidence="3" type="ORF">DWZ89_11770</name>
</gene>
<feature type="domain" description="HTH cro/C1-type" evidence="2">
    <location>
        <begin position="53"/>
        <end position="107"/>
    </location>
</feature>
<dbReference type="Gene3D" id="1.10.260.40">
    <property type="entry name" value="lambda repressor-like DNA-binding domains"/>
    <property type="match status" value="1"/>
</dbReference>
<dbReference type="PROSITE" id="PS50943">
    <property type="entry name" value="HTH_CROC1"/>
    <property type="match status" value="1"/>
</dbReference>
<dbReference type="SUPFAM" id="SSF47413">
    <property type="entry name" value="lambda repressor-like DNA-binding domains"/>
    <property type="match status" value="1"/>
</dbReference>
<evidence type="ECO:0000256" key="1">
    <source>
        <dbReference type="ARBA" id="ARBA00023125"/>
    </source>
</evidence>
<comment type="caution">
    <text evidence="3">The sequence shown here is derived from an EMBL/GenBank/DDBJ whole genome shotgun (WGS) entry which is preliminary data.</text>
</comment>
<evidence type="ECO:0000313" key="4">
    <source>
        <dbReference type="Proteomes" id="UP000261140"/>
    </source>
</evidence>
<dbReference type="Pfam" id="PF01381">
    <property type="entry name" value="HTH_3"/>
    <property type="match status" value="1"/>
</dbReference>
<proteinExistence type="predicted"/>
<reference evidence="3 4" key="1">
    <citation type="submission" date="2018-08" db="EMBL/GenBank/DDBJ databases">
        <title>A genome reference for cultivated species of the human gut microbiota.</title>
        <authorList>
            <person name="Zou Y."/>
            <person name="Xue W."/>
            <person name="Luo G."/>
        </authorList>
    </citation>
    <scope>NUCLEOTIDE SEQUENCE [LARGE SCALE GENOMIC DNA]</scope>
    <source>
        <strain evidence="3 4">AF36-11AT</strain>
    </source>
</reference>